<reference evidence="2" key="1">
    <citation type="submission" date="2024-06" db="EMBL/GenBank/DDBJ databases">
        <authorList>
            <person name="Atkinson C."/>
            <person name="McLean J."/>
            <person name="Gallagher L."/>
            <person name="Bor B."/>
            <person name="Mougous J."/>
        </authorList>
    </citation>
    <scope>NUCLEOTIDE SEQUENCE</scope>
    <source>
        <strain evidence="2">TM7-074</strain>
    </source>
</reference>
<protein>
    <submittedName>
        <fullName evidence="2">Prepilin-type N-terminal cleavage/methylation domain-containing protein</fullName>
    </submittedName>
</protein>
<dbReference type="InterPro" id="IPR012902">
    <property type="entry name" value="N_methyl_site"/>
</dbReference>
<dbReference type="RefSeq" id="WP_369000225.1">
    <property type="nucleotide sequence ID" value="NZ_CP158487.1"/>
</dbReference>
<dbReference type="SUPFAM" id="SSF54523">
    <property type="entry name" value="Pili subunits"/>
    <property type="match status" value="1"/>
</dbReference>
<name>A0AB39J7U3_9BACT</name>
<evidence type="ECO:0000256" key="1">
    <source>
        <dbReference type="SAM" id="Phobius"/>
    </source>
</evidence>
<dbReference type="AlphaFoldDB" id="A0AB39J7U3"/>
<gene>
    <name evidence="2" type="ORF">TM074_03005</name>
</gene>
<dbReference type="Pfam" id="PF07963">
    <property type="entry name" value="N_methyl"/>
    <property type="match status" value="1"/>
</dbReference>
<dbReference type="InterPro" id="IPR045584">
    <property type="entry name" value="Pilin-like"/>
</dbReference>
<keyword evidence="1" id="KW-0812">Transmembrane</keyword>
<keyword evidence="1" id="KW-0472">Membrane</keyword>
<organism evidence="2">
    <name type="scientific">Candidatus Nanosynbacter sp. TM7-074</name>
    <dbReference type="NCBI Taxonomy" id="3158573"/>
    <lineage>
        <taxon>Bacteria</taxon>
        <taxon>Candidatus Saccharimonadota</taxon>
        <taxon>Candidatus Saccharimonadia</taxon>
        <taxon>Candidatus Nanosynbacterales</taxon>
        <taxon>Candidatus Nanosynbacteraceae</taxon>
        <taxon>Candidatus Nanosynbacter</taxon>
    </lineage>
</organism>
<evidence type="ECO:0000313" key="2">
    <source>
        <dbReference type="EMBL" id="XDN89649.1"/>
    </source>
</evidence>
<proteinExistence type="predicted"/>
<keyword evidence="1" id="KW-1133">Transmembrane helix</keyword>
<sequence length="155" mass="16595">MARLVNKSEGFTIVEVAVTLVVIGIFMVVILSMQAQVSTISVLSAQQTKASFLAYNNMRRYANDSPPSWFKCSSDPSSTRYKVMEKTEMIDGLPGMVRQEVYASAPYGCKDVSSGSGGKSSLGMPVKVESIVEYGLPSSGSGSGRKVTHATYAAF</sequence>
<accession>A0AB39J7U3</accession>
<dbReference type="EMBL" id="CP158487">
    <property type="protein sequence ID" value="XDN89649.1"/>
    <property type="molecule type" value="Genomic_DNA"/>
</dbReference>
<feature type="transmembrane region" description="Helical" evidence="1">
    <location>
        <begin position="12"/>
        <end position="33"/>
    </location>
</feature>